<organism evidence="1">
    <name type="scientific">viral metagenome</name>
    <dbReference type="NCBI Taxonomy" id="1070528"/>
    <lineage>
        <taxon>unclassified sequences</taxon>
        <taxon>metagenomes</taxon>
        <taxon>organismal metagenomes</taxon>
    </lineage>
</organism>
<dbReference type="EMBL" id="MN740511">
    <property type="protein sequence ID" value="QHU30653.1"/>
    <property type="molecule type" value="Genomic_DNA"/>
</dbReference>
<dbReference type="AlphaFoldDB" id="A0A6C0LJD5"/>
<accession>A0A6C0LJD5</accession>
<name>A0A6C0LJD5_9ZZZZ</name>
<dbReference type="Gene3D" id="1.10.510.10">
    <property type="entry name" value="Transferase(Phosphotransferase) domain 1"/>
    <property type="match status" value="1"/>
</dbReference>
<evidence type="ECO:0000313" key="1">
    <source>
        <dbReference type="EMBL" id="QHU30653.1"/>
    </source>
</evidence>
<proteinExistence type="predicted"/>
<reference evidence="1" key="1">
    <citation type="journal article" date="2020" name="Nature">
        <title>Giant virus diversity and host interactions through global metagenomics.</title>
        <authorList>
            <person name="Schulz F."/>
            <person name="Roux S."/>
            <person name="Paez-Espino D."/>
            <person name="Jungbluth S."/>
            <person name="Walsh D.A."/>
            <person name="Denef V.J."/>
            <person name="McMahon K.D."/>
            <person name="Konstantinidis K.T."/>
            <person name="Eloe-Fadrosh E.A."/>
            <person name="Kyrpides N.C."/>
            <person name="Woyke T."/>
        </authorList>
    </citation>
    <scope>NUCLEOTIDE SEQUENCE</scope>
    <source>
        <strain evidence="1">GVMAG-M-3300027833-19</strain>
    </source>
</reference>
<sequence>MNEFFNWLKHEYFDQIDVNTIDGSKNYKNMINDSISFPLNRMMTFINLKYTLSMKTSGYTYVPFRLNDKKTSIIFAVIYFLDDIPKFVCMSPTYISTKGEFRDGFIEYSQLEYVFNNYSKELIPIENHVRDKLSKGQILLEYEFYPESKIIDEDISMLGFKLLIGSLYLLLYKRYNNQIQIHTDKLYLEALKDIDKIDIKNYNKDIYNFLFKGNLERPYGQKLIPLSVGEAIKINNISYSSWRELFISYATSDMVINGISPNFAISANWSYIEGADKDMFDNPPIKEKYIQNEEVIKVISKLKELYRNSENIFGMDVQREKIYDTITNLSSYKLLSNIAIARIDEFAGATIGTIPYAVKNADVMPKKYKLFLSNVTVFDKVIFDLFYACHVLHKKIGVVHLDLHLNNITILDDTLVSSGHTMYILNGQQETYFFPYEGFYGTVIDFSDAVVSEKFLDFTDKYTTIDSFENIIDREKDYIFDKLSSMLLYVKKNKDKVKGKIISDYNLMFKAFSAIDFVSISKNIRMMLERDLGDYVSKDIIRRITELENISLEHLLSSIQDVVDGRNVEDVKFVGDILLPKFFEKYTYENIDNLNDIKIINIYNFNSVWRHSGVSYEQFPVWAKKDYIEKKFGKKKADEIFGRLVLPEGNERDVHLAYLIEKLSTEYGSNVIQTQIKMEEEFNID</sequence>
<protein>
    <recommendedName>
        <fullName evidence="2">Protein kinase domain-containing protein</fullName>
    </recommendedName>
</protein>
<evidence type="ECO:0008006" key="2">
    <source>
        <dbReference type="Google" id="ProtNLM"/>
    </source>
</evidence>